<feature type="non-terminal residue" evidence="1">
    <location>
        <position position="71"/>
    </location>
</feature>
<evidence type="ECO:0000313" key="2">
    <source>
        <dbReference type="Proteomes" id="UP001204953"/>
    </source>
</evidence>
<dbReference type="RefSeq" id="WP_254015305.1">
    <property type="nucleotide sequence ID" value="NZ_JAMZMM010000681.1"/>
</dbReference>
<proteinExistence type="predicted"/>
<protein>
    <submittedName>
        <fullName evidence="1">Uncharacterized protein</fullName>
    </submittedName>
</protein>
<name>A0AAE3KQK9_9CYAN</name>
<comment type="caution">
    <text evidence="1">The sequence shown here is derived from an EMBL/GenBank/DDBJ whole genome shotgun (WGS) entry which is preliminary data.</text>
</comment>
<organism evidence="1 2">
    <name type="scientific">Limnofasciculus baicalensis BBK-W-15</name>
    <dbReference type="NCBI Taxonomy" id="2699891"/>
    <lineage>
        <taxon>Bacteria</taxon>
        <taxon>Bacillati</taxon>
        <taxon>Cyanobacteriota</taxon>
        <taxon>Cyanophyceae</taxon>
        <taxon>Coleofasciculales</taxon>
        <taxon>Coleofasciculaceae</taxon>
        <taxon>Limnofasciculus</taxon>
        <taxon>Limnofasciculus baicalensis</taxon>
    </lineage>
</organism>
<evidence type="ECO:0000313" key="1">
    <source>
        <dbReference type="EMBL" id="MCP2732600.1"/>
    </source>
</evidence>
<dbReference type="EMBL" id="JAMZMM010000681">
    <property type="protein sequence ID" value="MCP2732600.1"/>
    <property type="molecule type" value="Genomic_DNA"/>
</dbReference>
<dbReference type="AlphaFoldDB" id="A0AAE3KQK9"/>
<dbReference type="Proteomes" id="UP001204953">
    <property type="component" value="Unassembled WGS sequence"/>
</dbReference>
<sequence length="71" mass="8050">MQPENKERTIAHDTLSINVGHFNVSCAANSSDIYEALISDKNIKNSSPTIVYGIFLYTDEDIEIVKYIREN</sequence>
<keyword evidence="2" id="KW-1185">Reference proteome</keyword>
<reference evidence="1" key="1">
    <citation type="submission" date="2022-06" db="EMBL/GenBank/DDBJ databases">
        <title>New cyanobacteria of genus Symplocastrum in benthos of Lake Baikal.</title>
        <authorList>
            <person name="Sorokovikova E."/>
            <person name="Tikhonova I."/>
            <person name="Krasnopeev A."/>
            <person name="Evseev P."/>
            <person name="Gladkikh A."/>
            <person name="Belykh O."/>
        </authorList>
    </citation>
    <scope>NUCLEOTIDE SEQUENCE</scope>
    <source>
        <strain evidence="1">BBK-W-15</strain>
    </source>
</reference>
<accession>A0AAE3KQK9</accession>
<gene>
    <name evidence="1" type="ORF">NJ959_29655</name>
</gene>